<feature type="domain" description="AntA/AntB antirepressor" evidence="2">
    <location>
        <begin position="25"/>
        <end position="96"/>
    </location>
</feature>
<proteinExistence type="predicted"/>
<dbReference type="PANTHER" id="PTHR36180:SF1">
    <property type="entry name" value="ANTA_ANTB ANTIREPRESSOR DOMAIN-CONTAINING PROTEIN"/>
    <property type="match status" value="1"/>
</dbReference>
<sequence length="249" mass="27517">MTDTTTSRFPVIREGVIGADRIQTVDARELHRTLEVGRDFATWIKDRIARFDFTPHVDFVTIEAAPQNGGAGNRGARTEYALSIEMAKEIAMVENNEIGRATRRYFLACERRAKAVAPAVPTNFVEALRLAADQAAQLEAQAGTIAAQAPKVDAYARIAEADGSLCITDAAKNLQIQPKLLFSFLRSNAWIYQRTGCTDYLGYQNRVQTGLLEHKVKVITRGDSTERTCTQVRITPKGLARLAEEFALA</sequence>
<dbReference type="InterPro" id="IPR005039">
    <property type="entry name" value="Ant_C"/>
</dbReference>
<dbReference type="InterPro" id="IPR013557">
    <property type="entry name" value="AntA/B_antirep"/>
</dbReference>
<reference evidence="3" key="1">
    <citation type="journal article" date="2021" name="Front. Microbiol.">
        <title>Comprehensive Comparative Genomics and Phenotyping of Methylobacterium Species.</title>
        <authorList>
            <person name="Alessa O."/>
            <person name="Ogura Y."/>
            <person name="Fujitani Y."/>
            <person name="Takami H."/>
            <person name="Hayashi T."/>
            <person name="Sahin N."/>
            <person name="Tani A."/>
        </authorList>
    </citation>
    <scope>NUCLEOTIDE SEQUENCE</scope>
    <source>
        <strain evidence="3">DSM 23674</strain>
    </source>
</reference>
<accession>A0ABQ4TJY0</accession>
<feature type="domain" description="Antirepressor protein C-terminal" evidence="1">
    <location>
        <begin position="144"/>
        <end position="246"/>
    </location>
</feature>
<evidence type="ECO:0008006" key="5">
    <source>
        <dbReference type="Google" id="ProtNLM"/>
    </source>
</evidence>
<dbReference type="RefSeq" id="WP_238230931.1">
    <property type="nucleotide sequence ID" value="NZ_BPRA01000004.1"/>
</dbReference>
<dbReference type="Pfam" id="PF03374">
    <property type="entry name" value="ANT"/>
    <property type="match status" value="1"/>
</dbReference>
<dbReference type="PANTHER" id="PTHR36180">
    <property type="entry name" value="DNA-BINDING PROTEIN-RELATED-RELATED"/>
    <property type="match status" value="1"/>
</dbReference>
<comment type="caution">
    <text evidence="3">The sequence shown here is derived from an EMBL/GenBank/DDBJ whole genome shotgun (WGS) entry which is preliminary data.</text>
</comment>
<organism evidence="3 4">
    <name type="scientific">Methylobacterium thuringiense</name>
    <dbReference type="NCBI Taxonomy" id="1003091"/>
    <lineage>
        <taxon>Bacteria</taxon>
        <taxon>Pseudomonadati</taxon>
        <taxon>Pseudomonadota</taxon>
        <taxon>Alphaproteobacteria</taxon>
        <taxon>Hyphomicrobiales</taxon>
        <taxon>Methylobacteriaceae</taxon>
        <taxon>Methylobacterium</taxon>
    </lineage>
</organism>
<gene>
    <name evidence="3" type="ORF">EKPJFOCH_1037</name>
</gene>
<name>A0ABQ4TJY0_9HYPH</name>
<protein>
    <recommendedName>
        <fullName evidence="5">Phage antirepressor Ant</fullName>
    </recommendedName>
</protein>
<evidence type="ECO:0000259" key="1">
    <source>
        <dbReference type="Pfam" id="PF03374"/>
    </source>
</evidence>
<reference evidence="3" key="2">
    <citation type="submission" date="2021-08" db="EMBL/GenBank/DDBJ databases">
        <authorList>
            <person name="Tani A."/>
            <person name="Ola A."/>
            <person name="Ogura Y."/>
            <person name="Katsura K."/>
            <person name="Hayashi T."/>
        </authorList>
    </citation>
    <scope>NUCLEOTIDE SEQUENCE</scope>
    <source>
        <strain evidence="3">DSM 23674</strain>
    </source>
</reference>
<dbReference type="EMBL" id="BPRA01000004">
    <property type="protein sequence ID" value="GJE54559.1"/>
    <property type="molecule type" value="Genomic_DNA"/>
</dbReference>
<dbReference type="Proteomes" id="UP001055101">
    <property type="component" value="Unassembled WGS sequence"/>
</dbReference>
<evidence type="ECO:0000259" key="2">
    <source>
        <dbReference type="Pfam" id="PF08346"/>
    </source>
</evidence>
<evidence type="ECO:0000313" key="3">
    <source>
        <dbReference type="EMBL" id="GJE54559.1"/>
    </source>
</evidence>
<keyword evidence="4" id="KW-1185">Reference proteome</keyword>
<evidence type="ECO:0000313" key="4">
    <source>
        <dbReference type="Proteomes" id="UP001055101"/>
    </source>
</evidence>
<dbReference type="Pfam" id="PF08346">
    <property type="entry name" value="AntA"/>
    <property type="match status" value="1"/>
</dbReference>